<proteinExistence type="predicted"/>
<dbReference type="AlphaFoldDB" id="E3MX99"/>
<sequence length="119" mass="13018">MRLAPASDVMIDSTRTAVDKEEKKKKKEKADKSLRISSKKSKKSIWKKKKGGSKASDASQKASKKSKKSKKRSERQPVPKRPQVGAMDDDVKSTQRSGNSDPRGPPKTAAALPQANSVQ</sequence>
<feature type="compositionally biased region" description="Basic and acidic residues" evidence="1">
    <location>
        <begin position="17"/>
        <end position="34"/>
    </location>
</feature>
<dbReference type="Proteomes" id="UP000008281">
    <property type="component" value="Unassembled WGS sequence"/>
</dbReference>
<dbReference type="EMBL" id="DS268490">
    <property type="protein sequence ID" value="EFP11484.1"/>
    <property type="molecule type" value="Genomic_DNA"/>
</dbReference>
<reference evidence="2" key="1">
    <citation type="submission" date="2007-07" db="EMBL/GenBank/DDBJ databases">
        <title>PCAP assembly of the Caenorhabditis remanei genome.</title>
        <authorList>
            <consortium name="The Caenorhabditis remanei Sequencing Consortium"/>
            <person name="Wilson R.K."/>
        </authorList>
    </citation>
    <scope>NUCLEOTIDE SEQUENCE [LARGE SCALE GENOMIC DNA]</scope>
    <source>
        <strain evidence="2">PB4641</strain>
    </source>
</reference>
<feature type="compositionally biased region" description="Basic residues" evidence="1">
    <location>
        <begin position="37"/>
        <end position="52"/>
    </location>
</feature>
<dbReference type="HOGENOM" id="CLU_2063683_0_0_1"/>
<evidence type="ECO:0000313" key="2">
    <source>
        <dbReference type="EMBL" id="EFP11484.1"/>
    </source>
</evidence>
<protein>
    <submittedName>
        <fullName evidence="2">Uncharacterized protein</fullName>
    </submittedName>
</protein>
<evidence type="ECO:0000256" key="1">
    <source>
        <dbReference type="SAM" id="MobiDB-lite"/>
    </source>
</evidence>
<keyword evidence="3" id="KW-1185">Reference proteome</keyword>
<organism evidence="3">
    <name type="scientific">Caenorhabditis remanei</name>
    <name type="common">Caenorhabditis vulgaris</name>
    <dbReference type="NCBI Taxonomy" id="31234"/>
    <lineage>
        <taxon>Eukaryota</taxon>
        <taxon>Metazoa</taxon>
        <taxon>Ecdysozoa</taxon>
        <taxon>Nematoda</taxon>
        <taxon>Chromadorea</taxon>
        <taxon>Rhabditida</taxon>
        <taxon>Rhabditina</taxon>
        <taxon>Rhabditomorpha</taxon>
        <taxon>Rhabditoidea</taxon>
        <taxon>Rhabditidae</taxon>
        <taxon>Peloderinae</taxon>
        <taxon>Caenorhabditis</taxon>
    </lineage>
</organism>
<evidence type="ECO:0000313" key="3">
    <source>
        <dbReference type="Proteomes" id="UP000008281"/>
    </source>
</evidence>
<name>E3MX99_CAERE</name>
<gene>
    <name evidence="2" type="ORF">CRE_19301</name>
</gene>
<feature type="region of interest" description="Disordered" evidence="1">
    <location>
        <begin position="1"/>
        <end position="119"/>
    </location>
</feature>
<dbReference type="InParanoid" id="E3MX99"/>
<feature type="compositionally biased region" description="Basic residues" evidence="1">
    <location>
        <begin position="62"/>
        <end position="73"/>
    </location>
</feature>
<accession>E3MX99</accession>